<sequence length="169" mass="18420">MTSHGPSWSSPEFTTVHSGSPSCVQRDAYTRPVPGWSASGTQSSARSHAAWLACTRRMARSTARSRSFQPTQTPKTLSHTSTPTPLSQAECSSSRWLRCHRRVWCSTCRRSNHFVRSTPGTSPHRLEARLGKGPAAQGAFTRTGVSGVTAQEPDGEIVQLGLDLRVEDE</sequence>
<feature type="region of interest" description="Disordered" evidence="1">
    <location>
        <begin position="61"/>
        <end position="87"/>
    </location>
</feature>
<feature type="compositionally biased region" description="Polar residues" evidence="1">
    <location>
        <begin position="1"/>
        <end position="23"/>
    </location>
</feature>
<dbReference type="RefSeq" id="WP_168000222.1">
    <property type="nucleotide sequence ID" value="NZ_JAATEO010000006.1"/>
</dbReference>
<comment type="caution">
    <text evidence="2">The sequence shown here is derived from an EMBL/GenBank/DDBJ whole genome shotgun (WGS) entry which is preliminary data.</text>
</comment>
<accession>A0ABX0Z4B7</accession>
<gene>
    <name evidence="2" type="ORF">HCJ94_07375</name>
</gene>
<evidence type="ECO:0000313" key="3">
    <source>
        <dbReference type="Proteomes" id="UP000783871"/>
    </source>
</evidence>
<evidence type="ECO:0000313" key="2">
    <source>
        <dbReference type="EMBL" id="NJP31814.1"/>
    </source>
</evidence>
<reference evidence="2 3" key="1">
    <citation type="submission" date="2020-03" db="EMBL/GenBank/DDBJ databases">
        <title>WGS of actinomycetes isolated from Thailand.</title>
        <authorList>
            <person name="Thawai C."/>
        </authorList>
    </citation>
    <scope>NUCLEOTIDE SEQUENCE [LARGE SCALE GENOMIC DNA]</scope>
    <source>
        <strain evidence="2 3">HSS6-12</strain>
    </source>
</reference>
<dbReference type="Proteomes" id="UP000783871">
    <property type="component" value="Unassembled WGS sequence"/>
</dbReference>
<feature type="region of interest" description="Disordered" evidence="1">
    <location>
        <begin position="1"/>
        <end position="42"/>
    </location>
</feature>
<organism evidence="2 3">
    <name type="scientific">Micromonospora thermarum</name>
    <dbReference type="NCBI Taxonomy" id="2720024"/>
    <lineage>
        <taxon>Bacteria</taxon>
        <taxon>Bacillati</taxon>
        <taxon>Actinomycetota</taxon>
        <taxon>Actinomycetes</taxon>
        <taxon>Micromonosporales</taxon>
        <taxon>Micromonosporaceae</taxon>
        <taxon>Micromonospora</taxon>
    </lineage>
</organism>
<name>A0ABX0Z4B7_9ACTN</name>
<proteinExistence type="predicted"/>
<protein>
    <submittedName>
        <fullName evidence="2">Uncharacterized protein</fullName>
    </submittedName>
</protein>
<evidence type="ECO:0000256" key="1">
    <source>
        <dbReference type="SAM" id="MobiDB-lite"/>
    </source>
</evidence>
<dbReference type="EMBL" id="JAATEO010000006">
    <property type="protein sequence ID" value="NJP31814.1"/>
    <property type="molecule type" value="Genomic_DNA"/>
</dbReference>
<keyword evidence="3" id="KW-1185">Reference proteome</keyword>